<evidence type="ECO:0000256" key="2">
    <source>
        <dbReference type="ARBA" id="ARBA00023015"/>
    </source>
</evidence>
<sequence length="311" mass="34417">MKLEQLRVFLAVAEHLHFTRAADSLYITQPAVSASIQTLEEEYGVKLFHRIGRHIELTDAGEMLQIEAQKILDQVELTAQGLRELNDLQRGGLKVGSSLTVGNYWLPHKISHFKQHYPGISINCTIANAEEIVSGTVSGMFDLGLVTGEVKPSLSQNLSVSVIGQDVVAIVVGQSHPWFGRDRISLAEITDTGWIMREPGSGSRYMFERSLQGWGVDPSTLEIALILTTSEMIKAVVEGGIGAAALPRSIVRSELKLGTLKAIEIVDDINAPQHTYEMTQPVILLRHQKRFRTRISKTFEEILVEPEKVAV</sequence>
<comment type="similarity">
    <text evidence="1">Belongs to the LysR transcriptional regulatory family.</text>
</comment>
<dbReference type="InterPro" id="IPR036388">
    <property type="entry name" value="WH-like_DNA-bd_sf"/>
</dbReference>
<dbReference type="Gene3D" id="1.10.10.10">
    <property type="entry name" value="Winged helix-like DNA-binding domain superfamily/Winged helix DNA-binding domain"/>
    <property type="match status" value="1"/>
</dbReference>
<dbReference type="SUPFAM" id="SSF53850">
    <property type="entry name" value="Periplasmic binding protein-like II"/>
    <property type="match status" value="1"/>
</dbReference>
<dbReference type="RefSeq" id="WP_190697658.1">
    <property type="nucleotide sequence ID" value="NZ_JAMPKX010000016.1"/>
</dbReference>
<dbReference type="InterPro" id="IPR005119">
    <property type="entry name" value="LysR_subst-bd"/>
</dbReference>
<comment type="caution">
    <text evidence="6">The sequence shown here is derived from an EMBL/GenBank/DDBJ whole genome shotgun (WGS) entry which is preliminary data.</text>
</comment>
<keyword evidence="2" id="KW-0805">Transcription regulation</keyword>
<keyword evidence="3" id="KW-0238">DNA-binding</keyword>
<reference evidence="6 7" key="1">
    <citation type="submission" date="2022-04" db="EMBL/GenBank/DDBJ databases">
        <title>Positive selection, recombination, and allopatry shape intraspecific diversity of widespread and dominant cyanobacteria.</title>
        <authorList>
            <person name="Wei J."/>
            <person name="Shu W."/>
            <person name="Hu C."/>
        </authorList>
    </citation>
    <scope>NUCLEOTIDE SEQUENCE [LARGE SCALE GENOMIC DNA]</scope>
    <source>
        <strain evidence="6 7">DQ-A4</strain>
    </source>
</reference>
<evidence type="ECO:0000313" key="7">
    <source>
        <dbReference type="Proteomes" id="UP001482513"/>
    </source>
</evidence>
<dbReference type="InterPro" id="IPR036390">
    <property type="entry name" value="WH_DNA-bd_sf"/>
</dbReference>
<dbReference type="SUPFAM" id="SSF46785">
    <property type="entry name" value="Winged helix' DNA-binding domain"/>
    <property type="match status" value="1"/>
</dbReference>
<dbReference type="Proteomes" id="UP001482513">
    <property type="component" value="Unassembled WGS sequence"/>
</dbReference>
<dbReference type="PANTHER" id="PTHR30126:SF39">
    <property type="entry name" value="HTH-TYPE TRANSCRIPTIONAL REGULATOR CYSL"/>
    <property type="match status" value="1"/>
</dbReference>
<keyword evidence="7" id="KW-1185">Reference proteome</keyword>
<evidence type="ECO:0000256" key="3">
    <source>
        <dbReference type="ARBA" id="ARBA00023125"/>
    </source>
</evidence>
<proteinExistence type="inferred from homology"/>
<dbReference type="EMBL" id="JAMPKX010000016">
    <property type="protein sequence ID" value="MEP0949896.1"/>
    <property type="molecule type" value="Genomic_DNA"/>
</dbReference>
<dbReference type="Pfam" id="PF03466">
    <property type="entry name" value="LysR_substrate"/>
    <property type="match status" value="1"/>
</dbReference>
<name>A0ABV0KAV2_9CYAN</name>
<feature type="domain" description="HTH lysR-type" evidence="5">
    <location>
        <begin position="1"/>
        <end position="58"/>
    </location>
</feature>
<dbReference type="PRINTS" id="PR00039">
    <property type="entry name" value="HTHLYSR"/>
</dbReference>
<keyword evidence="4" id="KW-0804">Transcription</keyword>
<accession>A0ABV0KAV2</accession>
<dbReference type="PROSITE" id="PS50931">
    <property type="entry name" value="HTH_LYSR"/>
    <property type="match status" value="1"/>
</dbReference>
<dbReference type="PANTHER" id="PTHR30126">
    <property type="entry name" value="HTH-TYPE TRANSCRIPTIONAL REGULATOR"/>
    <property type="match status" value="1"/>
</dbReference>
<dbReference type="Pfam" id="PF00126">
    <property type="entry name" value="HTH_1"/>
    <property type="match status" value="1"/>
</dbReference>
<evidence type="ECO:0000313" key="6">
    <source>
        <dbReference type="EMBL" id="MEP0949896.1"/>
    </source>
</evidence>
<evidence type="ECO:0000256" key="1">
    <source>
        <dbReference type="ARBA" id="ARBA00009437"/>
    </source>
</evidence>
<dbReference type="Gene3D" id="3.40.190.290">
    <property type="match status" value="1"/>
</dbReference>
<evidence type="ECO:0000259" key="5">
    <source>
        <dbReference type="PROSITE" id="PS50931"/>
    </source>
</evidence>
<protein>
    <submittedName>
        <fullName evidence="6">LysR family transcriptional regulator</fullName>
    </submittedName>
</protein>
<organism evidence="6 7">
    <name type="scientific">Leptolyngbya subtilissima DQ-A4</name>
    <dbReference type="NCBI Taxonomy" id="2933933"/>
    <lineage>
        <taxon>Bacteria</taxon>
        <taxon>Bacillati</taxon>
        <taxon>Cyanobacteriota</taxon>
        <taxon>Cyanophyceae</taxon>
        <taxon>Leptolyngbyales</taxon>
        <taxon>Leptolyngbyaceae</taxon>
        <taxon>Leptolyngbya group</taxon>
        <taxon>Leptolyngbya</taxon>
    </lineage>
</organism>
<evidence type="ECO:0000256" key="4">
    <source>
        <dbReference type="ARBA" id="ARBA00023163"/>
    </source>
</evidence>
<dbReference type="InterPro" id="IPR000847">
    <property type="entry name" value="LysR_HTH_N"/>
</dbReference>
<gene>
    <name evidence="6" type="ORF">NC992_23690</name>
</gene>